<evidence type="ECO:0000256" key="5">
    <source>
        <dbReference type="ARBA" id="ARBA00022840"/>
    </source>
</evidence>
<dbReference type="Pfam" id="PF00370">
    <property type="entry name" value="FGGY_N"/>
    <property type="match status" value="1"/>
</dbReference>
<comment type="function">
    <text evidence="6">Catalyzes the phosphorylation of D-xylulose to D-xylulose 5-phosphate.</text>
</comment>
<dbReference type="GO" id="GO:0042732">
    <property type="term" value="P:D-xylose metabolic process"/>
    <property type="evidence" value="ECO:0007669"/>
    <property type="project" value="UniProtKB-KW"/>
</dbReference>
<feature type="binding site" evidence="6">
    <location>
        <begin position="81"/>
        <end position="82"/>
    </location>
    <ligand>
        <name>substrate</name>
    </ligand>
</feature>
<evidence type="ECO:0000256" key="2">
    <source>
        <dbReference type="ARBA" id="ARBA00022679"/>
    </source>
</evidence>
<dbReference type="InterPro" id="IPR043129">
    <property type="entry name" value="ATPase_NBD"/>
</dbReference>
<evidence type="ECO:0000313" key="11">
    <source>
        <dbReference type="Proteomes" id="UP000664122"/>
    </source>
</evidence>
<evidence type="ECO:0000259" key="9">
    <source>
        <dbReference type="Pfam" id="PF02782"/>
    </source>
</evidence>
<dbReference type="AlphaFoldDB" id="A0A939FXZ7"/>
<dbReference type="EC" id="2.7.1.17" evidence="6 7"/>
<dbReference type="HAMAP" id="MF_02220">
    <property type="entry name" value="XylB"/>
    <property type="match status" value="1"/>
</dbReference>
<feature type="site" description="Important for activity" evidence="6">
    <location>
        <position position="8"/>
    </location>
</feature>
<dbReference type="InterPro" id="IPR050406">
    <property type="entry name" value="FGGY_Carb_Kinase"/>
</dbReference>
<keyword evidence="5 6" id="KW-0067">ATP-binding</keyword>
<dbReference type="RefSeq" id="WP_207258984.1">
    <property type="nucleotide sequence ID" value="NZ_JAFMPP010000015.1"/>
</dbReference>
<reference evidence="10" key="1">
    <citation type="submission" date="2021-03" db="EMBL/GenBank/DDBJ databases">
        <title>Whole genome sequence of Jiella sp. CQZ9-1.</title>
        <authorList>
            <person name="Tuo L."/>
        </authorList>
    </citation>
    <scope>NUCLEOTIDE SEQUENCE</scope>
    <source>
        <strain evidence="10">CQZ9-1</strain>
    </source>
</reference>
<feature type="active site" description="Proton acceptor" evidence="6">
    <location>
        <position position="236"/>
    </location>
</feature>
<accession>A0A939FXZ7</accession>
<keyword evidence="6 7" id="KW-0859">Xylose metabolism</keyword>
<dbReference type="InterPro" id="IPR000577">
    <property type="entry name" value="Carb_kinase_FGGY"/>
</dbReference>
<evidence type="ECO:0000256" key="6">
    <source>
        <dbReference type="HAMAP-Rule" id="MF_02220"/>
    </source>
</evidence>
<dbReference type="EMBL" id="JAFMPP010000015">
    <property type="protein sequence ID" value="MBO0664073.1"/>
    <property type="molecule type" value="Genomic_DNA"/>
</dbReference>
<comment type="caution">
    <text evidence="10">The sequence shown here is derived from an EMBL/GenBank/DDBJ whole genome shotgun (WGS) entry which is preliminary data.</text>
</comment>
<sequence length="485" mass="51273">MATYLGLDLGTSSLKALLIGEDQSVIASVSVPLTVERPNFGWSEQNPQSWIVACEVALHELHAKEPKAFADIEGIGLSGQMHGATVLGEDGKVLRPCILWNDTRSHAEAKALDDAEARAVTGNIVFPGFTAPKLAWMRANEPRLFAMTSCVLLPKDYLRLWLTGEAVSEMSDAAGTSWLDTGKRAWSHTMLARTGLTEKHMPRLVEGTEVSGQLRPLLAETFGLKPNIVVAGGGGDNAASACGVGVAEPGTGFLSLGTSGVLFTATAGYDPVPATALHTFCHAIPGLWHQMGVTLSAAGCVDWLSKLLREEPAALTGELDDDLADPGRLMFLPYLSGERTPHNDAEIRGVLAGLEADTDREAITRAVLEGVAYSMRDCLDAAGEAPKPDRLIAVGAGSRSAYWLELMATVLETEIVLPAAGDFGAAFGAARLGLAAKTGADPKTIFTQPPIAESYQPVSAKVAAYREAHQRYKALYPAVKGVMAG</sequence>
<comment type="similarity">
    <text evidence="1 6 7">Belongs to the FGGY kinase family.</text>
</comment>
<name>A0A939FXZ7_9HYPH</name>
<dbReference type="GO" id="GO:0005524">
    <property type="term" value="F:ATP binding"/>
    <property type="evidence" value="ECO:0007669"/>
    <property type="project" value="UniProtKB-UniRule"/>
</dbReference>
<evidence type="ECO:0000256" key="4">
    <source>
        <dbReference type="ARBA" id="ARBA00022777"/>
    </source>
</evidence>
<keyword evidence="6 7" id="KW-0119">Carbohydrate metabolism</keyword>
<evidence type="ECO:0000256" key="3">
    <source>
        <dbReference type="ARBA" id="ARBA00022741"/>
    </source>
</evidence>
<dbReference type="PIRSF" id="PIRSF000538">
    <property type="entry name" value="GlpK"/>
    <property type="match status" value="1"/>
</dbReference>
<evidence type="ECO:0000313" key="10">
    <source>
        <dbReference type="EMBL" id="MBO0664073.1"/>
    </source>
</evidence>
<feature type="domain" description="Carbohydrate kinase FGGY N-terminal" evidence="8">
    <location>
        <begin position="4"/>
        <end position="243"/>
    </location>
</feature>
<dbReference type="SUPFAM" id="SSF53067">
    <property type="entry name" value="Actin-like ATPase domain"/>
    <property type="match status" value="2"/>
</dbReference>
<evidence type="ECO:0000259" key="8">
    <source>
        <dbReference type="Pfam" id="PF00370"/>
    </source>
</evidence>
<keyword evidence="3 6" id="KW-0547">Nucleotide-binding</keyword>
<dbReference type="Pfam" id="PF02782">
    <property type="entry name" value="FGGY_C"/>
    <property type="match status" value="1"/>
</dbReference>
<dbReference type="GO" id="GO:0005998">
    <property type="term" value="P:xylulose catabolic process"/>
    <property type="evidence" value="ECO:0007669"/>
    <property type="project" value="UniProtKB-UniRule"/>
</dbReference>
<dbReference type="Gene3D" id="3.30.420.40">
    <property type="match status" value="2"/>
</dbReference>
<dbReference type="Proteomes" id="UP000664122">
    <property type="component" value="Unassembled WGS sequence"/>
</dbReference>
<dbReference type="GO" id="GO:0004856">
    <property type="term" value="F:D-xylulokinase activity"/>
    <property type="evidence" value="ECO:0007669"/>
    <property type="project" value="UniProtKB-UniRule"/>
</dbReference>
<keyword evidence="4 6" id="KW-0418">Kinase</keyword>
<evidence type="ECO:0000256" key="7">
    <source>
        <dbReference type="RuleBase" id="RU364073"/>
    </source>
</evidence>
<organism evidence="10 11">
    <name type="scientific">Jiella flava</name>
    <dbReference type="NCBI Taxonomy" id="2816857"/>
    <lineage>
        <taxon>Bacteria</taxon>
        <taxon>Pseudomonadati</taxon>
        <taxon>Pseudomonadota</taxon>
        <taxon>Alphaproteobacteria</taxon>
        <taxon>Hyphomicrobiales</taxon>
        <taxon>Aurantimonadaceae</taxon>
        <taxon>Jiella</taxon>
    </lineage>
</organism>
<dbReference type="InterPro" id="IPR018485">
    <property type="entry name" value="FGGY_C"/>
</dbReference>
<evidence type="ECO:0000256" key="1">
    <source>
        <dbReference type="ARBA" id="ARBA00009156"/>
    </source>
</evidence>
<dbReference type="NCBIfam" id="TIGR01312">
    <property type="entry name" value="XylB"/>
    <property type="match status" value="1"/>
</dbReference>
<feature type="domain" description="Carbohydrate kinase FGGY C-terminal" evidence="9">
    <location>
        <begin position="254"/>
        <end position="436"/>
    </location>
</feature>
<dbReference type="InterPro" id="IPR018484">
    <property type="entry name" value="FGGY_N"/>
</dbReference>
<comment type="catalytic activity">
    <reaction evidence="6 7">
        <text>D-xylulose + ATP = D-xylulose 5-phosphate + ADP + H(+)</text>
        <dbReference type="Rhea" id="RHEA:10964"/>
        <dbReference type="ChEBI" id="CHEBI:15378"/>
        <dbReference type="ChEBI" id="CHEBI:17140"/>
        <dbReference type="ChEBI" id="CHEBI:30616"/>
        <dbReference type="ChEBI" id="CHEBI:57737"/>
        <dbReference type="ChEBI" id="CHEBI:456216"/>
        <dbReference type="EC" id="2.7.1.17"/>
    </reaction>
</comment>
<keyword evidence="11" id="KW-1185">Reference proteome</keyword>
<dbReference type="PANTHER" id="PTHR43095">
    <property type="entry name" value="SUGAR KINASE"/>
    <property type="match status" value="1"/>
</dbReference>
<proteinExistence type="inferred from homology"/>
<keyword evidence="2 6" id="KW-0808">Transferase</keyword>
<dbReference type="InterPro" id="IPR006000">
    <property type="entry name" value="Xylulokinase"/>
</dbReference>
<dbReference type="CDD" id="cd07808">
    <property type="entry name" value="ASKHA_NBD_FGGY_EcXK-like"/>
    <property type="match status" value="1"/>
</dbReference>
<protein>
    <recommendedName>
        <fullName evidence="6 7">Xylulose kinase</fullName>
        <shortName evidence="6 7">Xylulokinase</shortName>
        <ecNumber evidence="6 7">2.7.1.17</ecNumber>
    </recommendedName>
</protein>
<dbReference type="PANTHER" id="PTHR43095:SF6">
    <property type="entry name" value="XYLULOSE KINASE"/>
    <property type="match status" value="1"/>
</dbReference>
<gene>
    <name evidence="6 7 10" type="primary">xylB</name>
    <name evidence="10" type="ORF">J1C48_15955</name>
</gene>